<comment type="caution">
    <text evidence="3">The sequence shown here is derived from an EMBL/GenBank/DDBJ whole genome shotgun (WGS) entry which is preliminary data.</text>
</comment>
<dbReference type="Pfam" id="PF07714">
    <property type="entry name" value="PK_Tyr_Ser-Thr"/>
    <property type="match status" value="1"/>
</dbReference>
<protein>
    <recommendedName>
        <fullName evidence="2">Protein kinase domain-containing protein</fullName>
    </recommendedName>
</protein>
<evidence type="ECO:0000313" key="3">
    <source>
        <dbReference type="EMBL" id="KXZ53693.1"/>
    </source>
</evidence>
<reference evidence="4" key="1">
    <citation type="journal article" date="2016" name="Nat. Commun.">
        <title>The Gonium pectorale genome demonstrates co-option of cell cycle regulation during the evolution of multicellularity.</title>
        <authorList>
            <person name="Hanschen E.R."/>
            <person name="Marriage T.N."/>
            <person name="Ferris P.J."/>
            <person name="Hamaji T."/>
            <person name="Toyoda A."/>
            <person name="Fujiyama A."/>
            <person name="Neme R."/>
            <person name="Noguchi H."/>
            <person name="Minakuchi Y."/>
            <person name="Suzuki M."/>
            <person name="Kawai-Toyooka H."/>
            <person name="Smith D.R."/>
            <person name="Sparks H."/>
            <person name="Anderson J."/>
            <person name="Bakaric R."/>
            <person name="Luria V."/>
            <person name="Karger A."/>
            <person name="Kirschner M.W."/>
            <person name="Durand P.M."/>
            <person name="Michod R.E."/>
            <person name="Nozaki H."/>
            <person name="Olson B.J."/>
        </authorList>
    </citation>
    <scope>NUCLEOTIDE SEQUENCE [LARGE SCALE GENOMIC DNA]</scope>
    <source>
        <strain evidence="4">NIES-2863</strain>
    </source>
</reference>
<dbReference type="SUPFAM" id="SSF56112">
    <property type="entry name" value="Protein kinase-like (PK-like)"/>
    <property type="match status" value="1"/>
</dbReference>
<evidence type="ECO:0000313" key="4">
    <source>
        <dbReference type="Proteomes" id="UP000075714"/>
    </source>
</evidence>
<name>A0A150GVA7_GONPE</name>
<evidence type="ECO:0000259" key="2">
    <source>
        <dbReference type="PROSITE" id="PS50011"/>
    </source>
</evidence>
<dbReference type="GO" id="GO:0004674">
    <property type="term" value="F:protein serine/threonine kinase activity"/>
    <property type="evidence" value="ECO:0007669"/>
    <property type="project" value="TreeGrafter"/>
</dbReference>
<dbReference type="OrthoDB" id="547797at2759"/>
<dbReference type="InterPro" id="IPR011009">
    <property type="entry name" value="Kinase-like_dom_sf"/>
</dbReference>
<dbReference type="InterPro" id="IPR008266">
    <property type="entry name" value="Tyr_kinase_AS"/>
</dbReference>
<dbReference type="PROSITE" id="PS50011">
    <property type="entry name" value="PROTEIN_KINASE_DOM"/>
    <property type="match status" value="1"/>
</dbReference>
<feature type="region of interest" description="Disordered" evidence="1">
    <location>
        <begin position="536"/>
        <end position="555"/>
    </location>
</feature>
<dbReference type="PANTHER" id="PTHR44329">
    <property type="entry name" value="SERINE/THREONINE-PROTEIN KINASE TNNI3K-RELATED"/>
    <property type="match status" value="1"/>
</dbReference>
<dbReference type="Gene3D" id="1.10.510.10">
    <property type="entry name" value="Transferase(Phosphotransferase) domain 1"/>
    <property type="match status" value="1"/>
</dbReference>
<evidence type="ECO:0000256" key="1">
    <source>
        <dbReference type="SAM" id="MobiDB-lite"/>
    </source>
</evidence>
<organism evidence="3 4">
    <name type="scientific">Gonium pectorale</name>
    <name type="common">Green alga</name>
    <dbReference type="NCBI Taxonomy" id="33097"/>
    <lineage>
        <taxon>Eukaryota</taxon>
        <taxon>Viridiplantae</taxon>
        <taxon>Chlorophyta</taxon>
        <taxon>core chlorophytes</taxon>
        <taxon>Chlorophyceae</taxon>
        <taxon>CS clade</taxon>
        <taxon>Chlamydomonadales</taxon>
        <taxon>Volvocaceae</taxon>
        <taxon>Gonium</taxon>
    </lineage>
</organism>
<dbReference type="GO" id="GO:0005524">
    <property type="term" value="F:ATP binding"/>
    <property type="evidence" value="ECO:0007669"/>
    <property type="project" value="InterPro"/>
</dbReference>
<dbReference type="InterPro" id="IPR001245">
    <property type="entry name" value="Ser-Thr/Tyr_kinase_cat_dom"/>
</dbReference>
<dbReference type="InterPro" id="IPR051681">
    <property type="entry name" value="Ser/Thr_Kinases-Pseudokinases"/>
</dbReference>
<sequence>MFSLAVCPDSGGNASSFATLRLSSASFPLFMVPPNGTLELRRLHLTAVLPSRPFPLPASSFLVPSAIRLAAGAKLRLVNVTISTPSCAELSLHQAFVCTLLAASPNASVAPAALTLHRLATPSLEAVNATLTWPPGELPSSMLRLGMWSFSGFRRDRIGASARVLELVDATVELPPEELAAWYGFDTLQAVVSFPLMLLGEALFPRALDLAGLQSAVVVEGPRGMLTLRHLAVVNAPTAGVWRRRFQRASLVVRPTGRPYVFLDSVVLLVPQAELDWLAAVWEHADEIRSWKLSESPATGADPGLVSAVRSHLDGSRLLHQASLTGGSPDAGAAQEPPQEAPSSVRALVFQTFSWCGLQGRNDRDACDPRAARALAEAAISASLSHPNIVATYTHTLQPLRDTCPEDPLALSTPSPLSSQSLIPASGGNFVGTAGGISGGAAVWKLTLIQELCDASSLRHCLQTGVLAVEPSPAVAITVPSTEAADIESAAFTPLPVLPLGVVLALARDVARGMAHLHSRGVVHADLSSANVLLQSRRPPPVHPPEQRSSADGMGGTAVAAVTDAVSAVLPPSGDGCVSGYVAKVCDFGLSGRLDPDGSATHLSGPARRSSAYSAPELVRHGRAGPAGDVYSFGVLLWELALGLPLPEALARPEGAAVRKWLAVQAALGDVEAVTALPPGLLTWPPHVPSGYPALVKTCLREQPGRRPSFGAIIKQLEKMMMRIS</sequence>
<feature type="region of interest" description="Disordered" evidence="1">
    <location>
        <begin position="321"/>
        <end position="341"/>
    </location>
</feature>
<gene>
    <name evidence="3" type="ORF">GPECTOR_6g610</name>
</gene>
<dbReference type="PANTHER" id="PTHR44329:SF214">
    <property type="entry name" value="PROTEIN KINASE DOMAIN-CONTAINING PROTEIN"/>
    <property type="match status" value="1"/>
</dbReference>
<proteinExistence type="predicted"/>
<feature type="domain" description="Protein kinase" evidence="2">
    <location>
        <begin position="291"/>
        <end position="721"/>
    </location>
</feature>
<accession>A0A150GVA7</accession>
<dbReference type="EMBL" id="LSYV01000007">
    <property type="protein sequence ID" value="KXZ53693.1"/>
    <property type="molecule type" value="Genomic_DNA"/>
</dbReference>
<dbReference type="Proteomes" id="UP000075714">
    <property type="component" value="Unassembled WGS sequence"/>
</dbReference>
<dbReference type="AlphaFoldDB" id="A0A150GVA7"/>
<dbReference type="InterPro" id="IPR000719">
    <property type="entry name" value="Prot_kinase_dom"/>
</dbReference>
<keyword evidence="4" id="KW-1185">Reference proteome</keyword>
<dbReference type="PROSITE" id="PS00109">
    <property type="entry name" value="PROTEIN_KINASE_TYR"/>
    <property type="match status" value="1"/>
</dbReference>
<dbReference type="STRING" id="33097.A0A150GVA7"/>